<dbReference type="InterPro" id="IPR004413">
    <property type="entry name" value="GatB"/>
</dbReference>
<keyword evidence="14" id="KW-1185">Reference proteome</keyword>
<dbReference type="InterPro" id="IPR017958">
    <property type="entry name" value="Gln-tRNA_amidoTrfase_suB_CS"/>
</dbReference>
<evidence type="ECO:0000256" key="6">
    <source>
        <dbReference type="ARBA" id="ARBA00022840"/>
    </source>
</evidence>
<evidence type="ECO:0000256" key="5">
    <source>
        <dbReference type="ARBA" id="ARBA00022741"/>
    </source>
</evidence>
<evidence type="ECO:0000259" key="12">
    <source>
        <dbReference type="SMART" id="SM00845"/>
    </source>
</evidence>
<evidence type="ECO:0000256" key="10">
    <source>
        <dbReference type="ARBA" id="ARBA00047913"/>
    </source>
</evidence>
<evidence type="ECO:0000313" key="14">
    <source>
        <dbReference type="Proteomes" id="UP000191812"/>
    </source>
</evidence>
<feature type="domain" description="Asn/Gln amidotransferase" evidence="12">
    <location>
        <begin position="374"/>
        <end position="519"/>
    </location>
</feature>
<dbReference type="Gene3D" id="1.10.150.380">
    <property type="entry name" value="GatB domain, N-terminal subdomain"/>
    <property type="match status" value="1"/>
</dbReference>
<evidence type="ECO:0000313" key="13">
    <source>
        <dbReference type="EMBL" id="CUX12399.1"/>
    </source>
</evidence>
<dbReference type="Pfam" id="PF02637">
    <property type="entry name" value="GatB_Yqey"/>
    <property type="match status" value="1"/>
</dbReference>
<dbReference type="Proteomes" id="UP000191812">
    <property type="component" value="Unassembled WGS sequence"/>
</dbReference>
<organism evidence="13 14">
    <name type="scientific">Agrobacterium genomosp. 13 str. CFBP 6927</name>
    <dbReference type="NCBI Taxonomy" id="1183428"/>
    <lineage>
        <taxon>Bacteria</taxon>
        <taxon>Pseudomonadati</taxon>
        <taxon>Pseudomonadota</taxon>
        <taxon>Alphaproteobacteria</taxon>
        <taxon>Hyphomicrobiales</taxon>
        <taxon>Rhizobiaceae</taxon>
        <taxon>Rhizobium/Agrobacterium group</taxon>
        <taxon>Agrobacterium</taxon>
        <taxon>Agrobacterium tumefaciens complex</taxon>
    </lineage>
</organism>
<dbReference type="InterPro" id="IPR042114">
    <property type="entry name" value="GatB_C_1"/>
</dbReference>
<evidence type="ECO:0000256" key="7">
    <source>
        <dbReference type="ARBA" id="ARBA00022917"/>
    </source>
</evidence>
<dbReference type="Pfam" id="PF02934">
    <property type="entry name" value="GatB_N"/>
    <property type="match status" value="1"/>
</dbReference>
<dbReference type="SUPFAM" id="SSF55931">
    <property type="entry name" value="Glutamine synthetase/guanido kinase"/>
    <property type="match status" value="1"/>
</dbReference>
<dbReference type="NCBIfam" id="NF004014">
    <property type="entry name" value="PRK05477.1-4"/>
    <property type="match status" value="1"/>
</dbReference>
<sequence length="524" mass="57424">MSCARAPFVLPTKAKEPVYRELQMTLVDVRTPDPKRFIPGATGDWEIVIGMEVHAQVLSNSKLFSGASTTFGNAPNSNVSLVDAAMPGMLPVINEECVRQAVRTGLGLKAQINNRSIFDRKNYFYPDLPQGYQISQFKDPIVGEGTITISLGPDRQGNFEDIEIGIERLHLEQDAGKSMHDQHPTMSFVDLNRSGVALMEIVSKPDMRSSDEAKAYLTKLRSIVRYLGTCDGNMDEGSMRADVNVSVRRPGEGFGTRCEIKNVNSIRFVGQAIEYEARRQIAILEDGGVIDQETRLFDPGKGETRSMRSKEDAHDYRYFPDPDLLPLEFDDAFVEALKVDLPELPDDKKARFVADLGLSVYDASILVSEKAIADYYEAVAAGRDAKAAANWVINDLLGALNKFGKDIETTPVSPEQLGGIIDLIKAETISGKIAKDLFEIVWNEGGNPAEIVETRGMKQVTDTGAIEKAVDEIIAANPDQVEKVKAKPTLAGWFVGQVMKATGGKANPQAVQALVKAKLGIEEE</sequence>
<dbReference type="PANTHER" id="PTHR11659">
    <property type="entry name" value="GLUTAMYL-TRNA GLN AMIDOTRANSFERASE SUBUNIT B MITOCHONDRIAL AND PROKARYOTIC PET112-RELATED"/>
    <property type="match status" value="1"/>
</dbReference>
<keyword evidence="4 11" id="KW-0436">Ligase</keyword>
<proteinExistence type="inferred from homology"/>
<evidence type="ECO:0000256" key="3">
    <source>
        <dbReference type="ARBA" id="ARBA00016923"/>
    </source>
</evidence>
<evidence type="ECO:0000256" key="9">
    <source>
        <dbReference type="ARBA" id="ARBA00047380"/>
    </source>
</evidence>
<dbReference type="SUPFAM" id="SSF89095">
    <property type="entry name" value="GatB/YqeY motif"/>
    <property type="match status" value="1"/>
</dbReference>
<reference evidence="13 14" key="1">
    <citation type="submission" date="2016-01" db="EMBL/GenBank/DDBJ databases">
        <authorList>
            <person name="Regsiter A."/>
            <person name="william w."/>
        </authorList>
    </citation>
    <scope>NUCLEOTIDE SEQUENCE [LARGE SCALE GENOMIC DNA]</scope>
    <source>
        <strain evidence="13 14">CFBP 6927</strain>
    </source>
</reference>
<dbReference type="InterPro" id="IPR017959">
    <property type="entry name" value="Asn/Gln-tRNA_amidoTrfase_suB/E"/>
</dbReference>
<dbReference type="EMBL" id="FBWH01000009">
    <property type="protein sequence ID" value="CUX12399.1"/>
    <property type="molecule type" value="Genomic_DNA"/>
</dbReference>
<name>A0ABP2BGY2_9HYPH</name>
<accession>A0ABP2BGY2</accession>
<dbReference type="NCBIfam" id="TIGR00133">
    <property type="entry name" value="gatB"/>
    <property type="match status" value="1"/>
</dbReference>
<dbReference type="InterPro" id="IPR003789">
    <property type="entry name" value="Asn/Gln_tRNA_amidoTrase-B-like"/>
</dbReference>
<comment type="similarity">
    <text evidence="1 11">Belongs to the GatB/GatE family. GatB subfamily.</text>
</comment>
<keyword evidence="5 11" id="KW-0547">Nucleotide-binding</keyword>
<comment type="catalytic activity">
    <reaction evidence="9 11">
        <text>L-aspartyl-tRNA(Asn) + L-glutamine + ATP + H2O = L-asparaginyl-tRNA(Asn) + L-glutamate + ADP + phosphate + 2 H(+)</text>
        <dbReference type="Rhea" id="RHEA:14513"/>
        <dbReference type="Rhea" id="RHEA-COMP:9674"/>
        <dbReference type="Rhea" id="RHEA-COMP:9677"/>
        <dbReference type="ChEBI" id="CHEBI:15377"/>
        <dbReference type="ChEBI" id="CHEBI:15378"/>
        <dbReference type="ChEBI" id="CHEBI:29985"/>
        <dbReference type="ChEBI" id="CHEBI:30616"/>
        <dbReference type="ChEBI" id="CHEBI:43474"/>
        <dbReference type="ChEBI" id="CHEBI:58359"/>
        <dbReference type="ChEBI" id="CHEBI:78515"/>
        <dbReference type="ChEBI" id="CHEBI:78516"/>
        <dbReference type="ChEBI" id="CHEBI:456216"/>
    </reaction>
</comment>
<evidence type="ECO:0000256" key="2">
    <source>
        <dbReference type="ARBA" id="ARBA00011123"/>
    </source>
</evidence>
<dbReference type="NCBIfam" id="NF004015">
    <property type="entry name" value="PRK05477.1-5"/>
    <property type="match status" value="1"/>
</dbReference>
<gene>
    <name evidence="11 13" type="primary">gatB</name>
    <name evidence="13" type="ORF">AGR13a_Cc170114</name>
</gene>
<dbReference type="InterPro" id="IPR014746">
    <property type="entry name" value="Gln_synth/guanido_kin_cat_dom"/>
</dbReference>
<dbReference type="NCBIfam" id="NF004012">
    <property type="entry name" value="PRK05477.1-2"/>
    <property type="match status" value="1"/>
</dbReference>
<evidence type="ECO:0000256" key="1">
    <source>
        <dbReference type="ARBA" id="ARBA00005306"/>
    </source>
</evidence>
<evidence type="ECO:0000256" key="11">
    <source>
        <dbReference type="HAMAP-Rule" id="MF_00121"/>
    </source>
</evidence>
<dbReference type="GO" id="GO:0016874">
    <property type="term" value="F:ligase activity"/>
    <property type="evidence" value="ECO:0007669"/>
    <property type="project" value="UniProtKB-KW"/>
</dbReference>
<dbReference type="PROSITE" id="PS01234">
    <property type="entry name" value="GATB"/>
    <property type="match status" value="1"/>
</dbReference>
<comment type="caution">
    <text evidence="13">The sequence shown here is derived from an EMBL/GenBank/DDBJ whole genome shotgun (WGS) entry which is preliminary data.</text>
</comment>
<evidence type="ECO:0000256" key="8">
    <source>
        <dbReference type="ARBA" id="ARBA00024799"/>
    </source>
</evidence>
<dbReference type="EC" id="6.3.5.-" evidence="11"/>
<dbReference type="PANTHER" id="PTHR11659:SF0">
    <property type="entry name" value="GLUTAMYL-TRNA(GLN) AMIDOTRANSFERASE SUBUNIT B, MITOCHONDRIAL"/>
    <property type="match status" value="1"/>
</dbReference>
<evidence type="ECO:0000256" key="4">
    <source>
        <dbReference type="ARBA" id="ARBA00022598"/>
    </source>
</evidence>
<comment type="function">
    <text evidence="8 11">Allows the formation of correctly charged Asn-tRNA(Asn) or Gln-tRNA(Gln) through the transamidation of misacylated Asp-tRNA(Asn) or Glu-tRNA(Gln) in organisms which lack either or both of asparaginyl-tRNA or glutaminyl-tRNA synthetases. The reaction takes place in the presence of glutamine and ATP through an activated phospho-Asp-tRNA(Asn) or phospho-Glu-tRNA(Gln).</text>
</comment>
<comment type="catalytic activity">
    <reaction evidence="10 11">
        <text>L-glutamyl-tRNA(Gln) + L-glutamine + ATP + H2O = L-glutaminyl-tRNA(Gln) + L-glutamate + ADP + phosphate + H(+)</text>
        <dbReference type="Rhea" id="RHEA:17521"/>
        <dbReference type="Rhea" id="RHEA-COMP:9681"/>
        <dbReference type="Rhea" id="RHEA-COMP:9684"/>
        <dbReference type="ChEBI" id="CHEBI:15377"/>
        <dbReference type="ChEBI" id="CHEBI:15378"/>
        <dbReference type="ChEBI" id="CHEBI:29985"/>
        <dbReference type="ChEBI" id="CHEBI:30616"/>
        <dbReference type="ChEBI" id="CHEBI:43474"/>
        <dbReference type="ChEBI" id="CHEBI:58359"/>
        <dbReference type="ChEBI" id="CHEBI:78520"/>
        <dbReference type="ChEBI" id="CHEBI:78521"/>
        <dbReference type="ChEBI" id="CHEBI:456216"/>
    </reaction>
</comment>
<dbReference type="Gene3D" id="1.10.10.410">
    <property type="match status" value="1"/>
</dbReference>
<dbReference type="InterPro" id="IPR018027">
    <property type="entry name" value="Asn/Gln_amidotransferase"/>
</dbReference>
<keyword evidence="6 11" id="KW-0067">ATP-binding</keyword>
<dbReference type="SMART" id="SM00845">
    <property type="entry name" value="GatB_Yqey"/>
    <property type="match status" value="1"/>
</dbReference>
<protein>
    <recommendedName>
        <fullName evidence="3 11">Aspartyl/glutamyl-tRNA(Asn/Gln) amidotransferase subunit B</fullName>
        <shortName evidence="11">Asp/Glu-ADT subunit B</shortName>
        <ecNumber evidence="11">6.3.5.-</ecNumber>
    </recommendedName>
</protein>
<dbReference type="HAMAP" id="MF_00121">
    <property type="entry name" value="GatB"/>
    <property type="match status" value="1"/>
</dbReference>
<comment type="subunit">
    <text evidence="2 11">Heterotrimer of A, B and C subunits.</text>
</comment>
<dbReference type="InterPro" id="IPR006075">
    <property type="entry name" value="Asn/Gln-tRNA_Trfase_suB/E_cat"/>
</dbReference>
<keyword evidence="7 11" id="KW-0648">Protein biosynthesis</keyword>
<dbReference type="InterPro" id="IPR023168">
    <property type="entry name" value="GatB_Yqey_C_2"/>
</dbReference>